<keyword evidence="2" id="KW-0813">Transport</keyword>
<dbReference type="Pfam" id="PF00005">
    <property type="entry name" value="ABC_tran"/>
    <property type="match status" value="2"/>
</dbReference>
<dbReference type="PANTHER" id="PTHR43553:SF19">
    <property type="entry name" value="HMP_THIAMINE IMPORT ATP-BINDING PROTEIN YKOD-RELATED"/>
    <property type="match status" value="1"/>
</dbReference>
<dbReference type="GO" id="GO:0042626">
    <property type="term" value="F:ATPase-coupled transmembrane transporter activity"/>
    <property type="evidence" value="ECO:0007669"/>
    <property type="project" value="TreeGrafter"/>
</dbReference>
<comment type="similarity">
    <text evidence="1">Belongs to the ABC transporter superfamily.</text>
</comment>
<name>A0A1T4XJS0_9MICO</name>
<organism evidence="7 8">
    <name type="scientific">Agreia bicolorata</name>
    <dbReference type="NCBI Taxonomy" id="110935"/>
    <lineage>
        <taxon>Bacteria</taxon>
        <taxon>Bacillati</taxon>
        <taxon>Actinomycetota</taxon>
        <taxon>Actinomycetes</taxon>
        <taxon>Micrococcales</taxon>
        <taxon>Microbacteriaceae</taxon>
        <taxon>Agreia</taxon>
    </lineage>
</organism>
<gene>
    <name evidence="7" type="ORF">SAMN06295879_1230</name>
</gene>
<feature type="region of interest" description="Disordered" evidence="5">
    <location>
        <begin position="304"/>
        <end position="324"/>
    </location>
</feature>
<evidence type="ECO:0000256" key="1">
    <source>
        <dbReference type="ARBA" id="ARBA00005417"/>
    </source>
</evidence>
<keyword evidence="4 7" id="KW-0067">ATP-binding</keyword>
<dbReference type="InterPro" id="IPR017871">
    <property type="entry name" value="ABC_transporter-like_CS"/>
</dbReference>
<dbReference type="InterPro" id="IPR015856">
    <property type="entry name" value="ABC_transpr_CbiO/EcfA_su"/>
</dbReference>
<proteinExistence type="inferred from homology"/>
<dbReference type="EMBL" id="FUYG01000003">
    <property type="protein sequence ID" value="SKA89812.1"/>
    <property type="molecule type" value="Genomic_DNA"/>
</dbReference>
<dbReference type="InterPro" id="IPR003593">
    <property type="entry name" value="AAA+_ATPase"/>
</dbReference>
<evidence type="ECO:0000259" key="6">
    <source>
        <dbReference type="PROSITE" id="PS50893"/>
    </source>
</evidence>
<feature type="domain" description="ABC transporter" evidence="6">
    <location>
        <begin position="329"/>
        <end position="561"/>
    </location>
</feature>
<protein>
    <submittedName>
        <fullName evidence="7">Energy-coupling factor transport system ATP-binding protein</fullName>
    </submittedName>
</protein>
<dbReference type="PROSITE" id="PS00211">
    <property type="entry name" value="ABC_TRANSPORTER_1"/>
    <property type="match status" value="1"/>
</dbReference>
<evidence type="ECO:0000256" key="2">
    <source>
        <dbReference type="ARBA" id="ARBA00022448"/>
    </source>
</evidence>
<sequence length="592" mass="62780">MTDDRVVDPGSVTENAPAPIVRVQSVSIRHDDRAASTPSDVTFDVAPGEVVLILGPSGCGKSTLALALNGLVPHAVPAELTGTVTVGGMRTADETVARLSERVAMVFQDPDSQMVTGTLLDEVAFGPENLLVDRAEVLARAEESLRQVGLWERRGDNPDLLSGGGRQRLAIACALAMKTPILVLDEPTANLDPAGIEEVYEVLRRLVDTGDHAIVLVEHNLDAAIDLVDRVIVLDAQGRLAMEGPTRQILINRVDELLRLGVWLPVALLAALRLRDAGITLDPLPLTPRELTTSLDAQDALPTLASSAPDSGVSPAHPADTTGDPNLAVRVTALDLDRGRTRILNGIDLAIERGSFVAIVGTNGAGKTTLLQAIAGVIRAPAGRIQVLGVDPAKANARTLARTIGFVFQNPEHQFIKATVAEELAHGPQLQQIPVDAIETRVSSMLDRFGLQELRDEHPFLLSGGQKRRLSVGTALIDGAPLLALDEPTFGQDRARASELLSLLDELNAEGTTVLVVTHDLQLVAEHCSHILVLDSGRVAAFGPTAPVLASDALESAGLRTPPLARAFREVVRHPAWRAVTRLSDLPAGATS</sequence>
<dbReference type="InterPro" id="IPR050095">
    <property type="entry name" value="ECF_ABC_transporter_ATP-bd"/>
</dbReference>
<evidence type="ECO:0000313" key="8">
    <source>
        <dbReference type="Proteomes" id="UP000189735"/>
    </source>
</evidence>
<accession>A0A1T4XJS0</accession>
<dbReference type="InterPro" id="IPR027417">
    <property type="entry name" value="P-loop_NTPase"/>
</dbReference>
<dbReference type="GO" id="GO:0016887">
    <property type="term" value="F:ATP hydrolysis activity"/>
    <property type="evidence" value="ECO:0007669"/>
    <property type="project" value="InterPro"/>
</dbReference>
<dbReference type="AlphaFoldDB" id="A0A1T4XJS0"/>
<keyword evidence="3" id="KW-0547">Nucleotide-binding</keyword>
<dbReference type="SUPFAM" id="SSF52540">
    <property type="entry name" value="P-loop containing nucleoside triphosphate hydrolases"/>
    <property type="match status" value="2"/>
</dbReference>
<dbReference type="GO" id="GO:0005524">
    <property type="term" value="F:ATP binding"/>
    <property type="evidence" value="ECO:0007669"/>
    <property type="project" value="UniProtKB-KW"/>
</dbReference>
<evidence type="ECO:0000256" key="5">
    <source>
        <dbReference type="SAM" id="MobiDB-lite"/>
    </source>
</evidence>
<dbReference type="NCBIfam" id="NF010167">
    <property type="entry name" value="PRK13648.1"/>
    <property type="match status" value="2"/>
</dbReference>
<dbReference type="InterPro" id="IPR003439">
    <property type="entry name" value="ABC_transporter-like_ATP-bd"/>
</dbReference>
<evidence type="ECO:0000256" key="3">
    <source>
        <dbReference type="ARBA" id="ARBA00022741"/>
    </source>
</evidence>
<dbReference type="CDD" id="cd03225">
    <property type="entry name" value="ABC_cobalt_CbiO_domain1"/>
    <property type="match status" value="2"/>
</dbReference>
<reference evidence="8" key="1">
    <citation type="submission" date="2017-02" db="EMBL/GenBank/DDBJ databases">
        <authorList>
            <person name="Varghese N."/>
            <person name="Submissions S."/>
        </authorList>
    </citation>
    <scope>NUCLEOTIDE SEQUENCE [LARGE SCALE GENOMIC DNA]</scope>
    <source>
        <strain evidence="8">VKM Ac-2052</strain>
    </source>
</reference>
<feature type="domain" description="ABC transporter" evidence="6">
    <location>
        <begin position="21"/>
        <end position="262"/>
    </location>
</feature>
<evidence type="ECO:0000313" key="7">
    <source>
        <dbReference type="EMBL" id="SKA89812.1"/>
    </source>
</evidence>
<dbReference type="Gene3D" id="3.40.50.300">
    <property type="entry name" value="P-loop containing nucleotide triphosphate hydrolases"/>
    <property type="match status" value="2"/>
</dbReference>
<dbReference type="RefSeq" id="WP_244893174.1">
    <property type="nucleotide sequence ID" value="NZ_FUYG01000003.1"/>
</dbReference>
<evidence type="ECO:0000256" key="4">
    <source>
        <dbReference type="ARBA" id="ARBA00022840"/>
    </source>
</evidence>
<dbReference type="SMART" id="SM00382">
    <property type="entry name" value="AAA"/>
    <property type="match status" value="2"/>
</dbReference>
<dbReference type="PANTHER" id="PTHR43553">
    <property type="entry name" value="HEAVY METAL TRANSPORTER"/>
    <property type="match status" value="1"/>
</dbReference>
<dbReference type="PROSITE" id="PS50893">
    <property type="entry name" value="ABC_TRANSPORTER_2"/>
    <property type="match status" value="2"/>
</dbReference>
<dbReference type="GO" id="GO:0043190">
    <property type="term" value="C:ATP-binding cassette (ABC) transporter complex"/>
    <property type="evidence" value="ECO:0007669"/>
    <property type="project" value="TreeGrafter"/>
</dbReference>
<dbReference type="Proteomes" id="UP000189735">
    <property type="component" value="Unassembled WGS sequence"/>
</dbReference>